<dbReference type="EMBL" id="CP147407">
    <property type="protein sequence ID" value="WXB96922.1"/>
    <property type="molecule type" value="Genomic_DNA"/>
</dbReference>
<dbReference type="PROSITE" id="PS50112">
    <property type="entry name" value="PAS"/>
    <property type="match status" value="2"/>
</dbReference>
<proteinExistence type="predicted"/>
<dbReference type="SMART" id="SM00086">
    <property type="entry name" value="PAC"/>
    <property type="match status" value="2"/>
</dbReference>
<keyword evidence="3" id="KW-0597">Phosphoprotein</keyword>
<evidence type="ECO:0000256" key="8">
    <source>
        <dbReference type="ARBA" id="ARBA00023012"/>
    </source>
</evidence>
<dbReference type="SMART" id="SM00091">
    <property type="entry name" value="PAS"/>
    <property type="match status" value="2"/>
</dbReference>
<evidence type="ECO:0000256" key="5">
    <source>
        <dbReference type="ARBA" id="ARBA00022741"/>
    </source>
</evidence>
<keyword evidence="5" id="KW-0547">Nucleotide-binding</keyword>
<sequence length="472" mass="54194">MVRSEIFREVFEQSHVPQILTSLDFATTFENQAFFDFLGYTREEWATKTLKDISPQEDYERDLHMMRELIAGKRSNYQIEKCYIHKSGKQLHGTLNVSLLSDQDDNKQFLYVQVIDSTEKYLISDSLIKSEKKYRLLAEHSSDLIMIHDVNGRYQYISPSFKTLLGYEPCELIGCDPYDFIHPEDIQTVKNHHLQIVTNKQAMPVVSYRVRRSDDSYIWVDTEIKAVLDENTGELTELISISRDVQQRIETYELLRKSERLAIVGQMAAAVAHEIRNPLTPIKGFITLLSKTKEYNPAFIEVILTEIKRIETIITEFLSMAKPNNRKMDTIHMDQLVEQVVNLMQTEASMENKQLTLKLKTVPLIVGDENSLKQVLLNVIRNALESLEEQGTVSVLVLIEEKFICIRVQDNGCGISQERLAKIGEPFYSTKEKGTGLGLMTSLNIIENHHGKLDIQSEEGEGTTVKIYLPLP</sequence>
<dbReference type="InterPro" id="IPR001610">
    <property type="entry name" value="PAC"/>
</dbReference>
<keyword evidence="13" id="KW-1185">Reference proteome</keyword>
<dbReference type="SMART" id="SM00387">
    <property type="entry name" value="HATPase_c"/>
    <property type="match status" value="1"/>
</dbReference>
<dbReference type="Pfam" id="PF08447">
    <property type="entry name" value="PAS_3"/>
    <property type="match status" value="1"/>
</dbReference>
<dbReference type="InterPro" id="IPR000700">
    <property type="entry name" value="PAS-assoc_C"/>
</dbReference>
<dbReference type="CDD" id="cd00082">
    <property type="entry name" value="HisKA"/>
    <property type="match status" value="1"/>
</dbReference>
<comment type="catalytic activity">
    <reaction evidence="1">
        <text>ATP + protein L-histidine = ADP + protein N-phospho-L-histidine.</text>
        <dbReference type="EC" id="2.7.13.3"/>
    </reaction>
</comment>
<dbReference type="InterPro" id="IPR003594">
    <property type="entry name" value="HATPase_dom"/>
</dbReference>
<dbReference type="InterPro" id="IPR013767">
    <property type="entry name" value="PAS_fold"/>
</dbReference>
<evidence type="ECO:0000313" key="12">
    <source>
        <dbReference type="EMBL" id="WXB96922.1"/>
    </source>
</evidence>
<feature type="domain" description="PAC" evidence="11">
    <location>
        <begin position="204"/>
        <end position="257"/>
    </location>
</feature>
<keyword evidence="8" id="KW-0902">Two-component regulatory system</keyword>
<evidence type="ECO:0000256" key="3">
    <source>
        <dbReference type="ARBA" id="ARBA00022553"/>
    </source>
</evidence>
<dbReference type="PRINTS" id="PR00344">
    <property type="entry name" value="BCTRLSENSOR"/>
</dbReference>
<evidence type="ECO:0000256" key="4">
    <source>
        <dbReference type="ARBA" id="ARBA00022679"/>
    </source>
</evidence>
<evidence type="ECO:0000256" key="1">
    <source>
        <dbReference type="ARBA" id="ARBA00000085"/>
    </source>
</evidence>
<dbReference type="SUPFAM" id="SSF55785">
    <property type="entry name" value="PYP-like sensor domain (PAS domain)"/>
    <property type="match status" value="2"/>
</dbReference>
<evidence type="ECO:0000256" key="7">
    <source>
        <dbReference type="ARBA" id="ARBA00022840"/>
    </source>
</evidence>
<dbReference type="SMART" id="SM00388">
    <property type="entry name" value="HisKA"/>
    <property type="match status" value="1"/>
</dbReference>
<dbReference type="Gene3D" id="3.30.450.20">
    <property type="entry name" value="PAS domain"/>
    <property type="match status" value="2"/>
</dbReference>
<dbReference type="Pfam" id="PF00512">
    <property type="entry name" value="HisKA"/>
    <property type="match status" value="1"/>
</dbReference>
<evidence type="ECO:0000259" key="10">
    <source>
        <dbReference type="PROSITE" id="PS50112"/>
    </source>
</evidence>
<dbReference type="InterPro" id="IPR004358">
    <property type="entry name" value="Sig_transdc_His_kin-like_C"/>
</dbReference>
<dbReference type="Pfam" id="PF00989">
    <property type="entry name" value="PAS"/>
    <property type="match status" value="1"/>
</dbReference>
<dbReference type="SUPFAM" id="SSF47384">
    <property type="entry name" value="Homodimeric domain of signal transducing histidine kinase"/>
    <property type="match status" value="1"/>
</dbReference>
<dbReference type="InterPro" id="IPR003661">
    <property type="entry name" value="HisK_dim/P_dom"/>
</dbReference>
<name>A0ABZ2NIB8_9BACI</name>
<feature type="domain" description="Histidine kinase" evidence="9">
    <location>
        <begin position="270"/>
        <end position="472"/>
    </location>
</feature>
<keyword evidence="7" id="KW-0067">ATP-binding</keyword>
<dbReference type="CDD" id="cd00075">
    <property type="entry name" value="HATPase"/>
    <property type="match status" value="1"/>
</dbReference>
<evidence type="ECO:0000256" key="6">
    <source>
        <dbReference type="ARBA" id="ARBA00022777"/>
    </source>
</evidence>
<dbReference type="PROSITE" id="PS50113">
    <property type="entry name" value="PAC"/>
    <property type="match status" value="1"/>
</dbReference>
<feature type="domain" description="PAS" evidence="10">
    <location>
        <begin position="130"/>
        <end position="201"/>
    </location>
</feature>
<organism evidence="12 13">
    <name type="scientific">Metabacillus sediminis</name>
    <dbReference type="NCBI Taxonomy" id="3117746"/>
    <lineage>
        <taxon>Bacteria</taxon>
        <taxon>Bacillati</taxon>
        <taxon>Bacillota</taxon>
        <taxon>Bacilli</taxon>
        <taxon>Bacillales</taxon>
        <taxon>Bacillaceae</taxon>
        <taxon>Metabacillus</taxon>
    </lineage>
</organism>
<dbReference type="InterPro" id="IPR005467">
    <property type="entry name" value="His_kinase_dom"/>
</dbReference>
<evidence type="ECO:0000259" key="9">
    <source>
        <dbReference type="PROSITE" id="PS50109"/>
    </source>
</evidence>
<keyword evidence="4" id="KW-0808">Transferase</keyword>
<accession>A0ABZ2NIB8</accession>
<dbReference type="Proteomes" id="UP001377337">
    <property type="component" value="Chromosome"/>
</dbReference>
<dbReference type="InterPro" id="IPR000014">
    <property type="entry name" value="PAS"/>
</dbReference>
<protein>
    <recommendedName>
        <fullName evidence="2">histidine kinase</fullName>
        <ecNumber evidence="2">2.7.13.3</ecNumber>
    </recommendedName>
</protein>
<keyword evidence="6" id="KW-0418">Kinase</keyword>
<evidence type="ECO:0000256" key="2">
    <source>
        <dbReference type="ARBA" id="ARBA00012438"/>
    </source>
</evidence>
<dbReference type="PANTHER" id="PTHR43065:SF34">
    <property type="entry name" value="SPORULATION KINASE A"/>
    <property type="match status" value="1"/>
</dbReference>
<dbReference type="Pfam" id="PF02518">
    <property type="entry name" value="HATPase_c"/>
    <property type="match status" value="1"/>
</dbReference>
<reference evidence="12 13" key="1">
    <citation type="submission" date="2024-02" db="EMBL/GenBank/DDBJ databases">
        <title>Seven novel Bacillus-like species.</title>
        <authorList>
            <person name="Liu G."/>
        </authorList>
    </citation>
    <scope>NUCLEOTIDE SEQUENCE [LARGE SCALE GENOMIC DNA]</scope>
    <source>
        <strain evidence="12 13">FJAT-52054</strain>
    </source>
</reference>
<dbReference type="InterPro" id="IPR036097">
    <property type="entry name" value="HisK_dim/P_sf"/>
</dbReference>
<dbReference type="RefSeq" id="WP_338779105.1">
    <property type="nucleotide sequence ID" value="NZ_CP147407.1"/>
</dbReference>
<dbReference type="SUPFAM" id="SSF55874">
    <property type="entry name" value="ATPase domain of HSP90 chaperone/DNA topoisomerase II/histidine kinase"/>
    <property type="match status" value="1"/>
</dbReference>
<dbReference type="Gene3D" id="1.10.287.130">
    <property type="match status" value="1"/>
</dbReference>
<dbReference type="PANTHER" id="PTHR43065">
    <property type="entry name" value="SENSOR HISTIDINE KINASE"/>
    <property type="match status" value="1"/>
</dbReference>
<dbReference type="EC" id="2.7.13.3" evidence="2"/>
<feature type="domain" description="PAS" evidence="10">
    <location>
        <begin position="3"/>
        <end position="73"/>
    </location>
</feature>
<gene>
    <name evidence="12" type="ORF">WCV65_20745</name>
</gene>
<evidence type="ECO:0000313" key="13">
    <source>
        <dbReference type="Proteomes" id="UP001377337"/>
    </source>
</evidence>
<dbReference type="InterPro" id="IPR013655">
    <property type="entry name" value="PAS_fold_3"/>
</dbReference>
<evidence type="ECO:0000259" key="11">
    <source>
        <dbReference type="PROSITE" id="PS50113"/>
    </source>
</evidence>
<dbReference type="PROSITE" id="PS50109">
    <property type="entry name" value="HIS_KIN"/>
    <property type="match status" value="1"/>
</dbReference>
<dbReference type="NCBIfam" id="TIGR00229">
    <property type="entry name" value="sensory_box"/>
    <property type="match status" value="2"/>
</dbReference>
<dbReference type="InterPro" id="IPR036890">
    <property type="entry name" value="HATPase_C_sf"/>
</dbReference>
<dbReference type="CDD" id="cd00130">
    <property type="entry name" value="PAS"/>
    <property type="match status" value="2"/>
</dbReference>
<dbReference type="InterPro" id="IPR035965">
    <property type="entry name" value="PAS-like_dom_sf"/>
</dbReference>
<dbReference type="Gene3D" id="3.30.565.10">
    <property type="entry name" value="Histidine kinase-like ATPase, C-terminal domain"/>
    <property type="match status" value="1"/>
</dbReference>